<dbReference type="InterPro" id="IPR038586">
    <property type="entry name" value="Tctex-1-like_sf"/>
</dbReference>
<reference evidence="3" key="1">
    <citation type="submission" date="2025-08" db="UniProtKB">
        <authorList>
            <consortium name="RefSeq"/>
        </authorList>
    </citation>
    <scope>IDENTIFICATION</scope>
</reference>
<protein>
    <submittedName>
        <fullName evidence="3">Tctex1 domain-containing protein 1-like</fullName>
    </submittedName>
</protein>
<proteinExistence type="inferred from homology"/>
<accession>A0ABM1EJ53</accession>
<dbReference type="Gene3D" id="3.30.1140.40">
    <property type="entry name" value="Tctex-1"/>
    <property type="match status" value="1"/>
</dbReference>
<sequence>MAEQDEAGALGPLPSKARRSSLFEIGRPSVPLGSSVLSCSHEPHQEEVKQRKVSYENTYCMEPPQRFRPGPVQEIIQEVLEGHLKGTHYSPITCNIMSKALAQEIKHKVKLLDIDRYRIVVVVNIGQKKDQDVRIGSRCVWDSSRDNFASAFFESAHLFATGTVFAVYYE</sequence>
<dbReference type="Pfam" id="PF03645">
    <property type="entry name" value="Tctex-1"/>
    <property type="match status" value="1"/>
</dbReference>
<keyword evidence="2" id="KW-1185">Reference proteome</keyword>
<name>A0ABM1EJ53_PRICU</name>
<gene>
    <name evidence="3" type="primary">LOC106812768</name>
</gene>
<dbReference type="RefSeq" id="XP_014672224.1">
    <property type="nucleotide sequence ID" value="XM_014816738.1"/>
</dbReference>
<comment type="similarity">
    <text evidence="1">Belongs to the dynein light chain Tctex-type family.</text>
</comment>
<dbReference type="PANTHER" id="PTHR21255">
    <property type="entry name" value="T-COMPLEX-ASSOCIATED-TESTIS-EXPRESSED 1/ DYNEIN LIGHT CHAIN"/>
    <property type="match status" value="1"/>
</dbReference>
<dbReference type="GeneID" id="106812768"/>
<evidence type="ECO:0000313" key="3">
    <source>
        <dbReference type="RefSeq" id="XP_014672224.1"/>
    </source>
</evidence>
<dbReference type="Proteomes" id="UP000695022">
    <property type="component" value="Unplaced"/>
</dbReference>
<evidence type="ECO:0000313" key="2">
    <source>
        <dbReference type="Proteomes" id="UP000695022"/>
    </source>
</evidence>
<dbReference type="PANTHER" id="PTHR21255:SF65">
    <property type="entry name" value="TCTEX1 DOMAIN-CONTAINING PROTEIN 2"/>
    <property type="match status" value="1"/>
</dbReference>
<organism evidence="2 3">
    <name type="scientific">Priapulus caudatus</name>
    <name type="common">Priapulid worm</name>
    <dbReference type="NCBI Taxonomy" id="37621"/>
    <lineage>
        <taxon>Eukaryota</taxon>
        <taxon>Metazoa</taxon>
        <taxon>Ecdysozoa</taxon>
        <taxon>Scalidophora</taxon>
        <taxon>Priapulida</taxon>
        <taxon>Priapulimorpha</taxon>
        <taxon>Priapulimorphida</taxon>
        <taxon>Priapulidae</taxon>
        <taxon>Priapulus</taxon>
    </lineage>
</organism>
<evidence type="ECO:0000256" key="1">
    <source>
        <dbReference type="ARBA" id="ARBA00005361"/>
    </source>
</evidence>
<dbReference type="InterPro" id="IPR005334">
    <property type="entry name" value="Tctex-1-like"/>
</dbReference>
<dbReference type="CDD" id="cd21451">
    <property type="entry name" value="DLC-like_TCTEX1D"/>
    <property type="match status" value="1"/>
</dbReference>